<dbReference type="GO" id="GO:0003677">
    <property type="term" value="F:DNA binding"/>
    <property type="evidence" value="ECO:0007669"/>
    <property type="project" value="InterPro"/>
</dbReference>
<dbReference type="Proteomes" id="UP000004605">
    <property type="component" value="Unassembled WGS sequence"/>
</dbReference>
<dbReference type="Pfam" id="PF00271">
    <property type="entry name" value="Helicase_C"/>
    <property type="match status" value="1"/>
</dbReference>
<dbReference type="PROSITE" id="PS51194">
    <property type="entry name" value="HELICASE_CTER"/>
    <property type="match status" value="1"/>
</dbReference>
<dbReference type="PANTHER" id="PTHR47396">
    <property type="entry name" value="TYPE I RESTRICTION ENZYME ECOKI R PROTEIN"/>
    <property type="match status" value="1"/>
</dbReference>
<feature type="domain" description="Helicase C-terminal" evidence="2">
    <location>
        <begin position="427"/>
        <end position="618"/>
    </location>
</feature>
<dbReference type="Pfam" id="PF13091">
    <property type="entry name" value="PLDc_2"/>
    <property type="match status" value="1"/>
</dbReference>
<dbReference type="InterPro" id="IPR001650">
    <property type="entry name" value="Helicase_C-like"/>
</dbReference>
<dbReference type="CDD" id="cd18032">
    <property type="entry name" value="DEXHc_RE_I_III_res"/>
    <property type="match status" value="1"/>
</dbReference>
<sequence length="660" mass="74795">MTFEVSELSEALTTGYVDYRHASKQTLKPELLFNDGQGRKVLTEIRKQLTYCDHFWFSVAFVTTSGLACIKQELLELENKGIQGKILVSQYLNFTQPEALKELLKFKNIEARISTDSNFHAKGYLFSHSDIHQLVIGSSNLTANAVTSNKEWNLKVSSTDKGAIYLQALEQFQHEFSVATPITNSFIQSYDAIYLEAKAFERKVKALSVEGKAKDIKPNEMQLEALKSLDALRSRGECKALLISATGTGKTYLSAFDALNVKPKRLLFVVHRANIAKKAMQTFQSLFPRNVSFGLYSGSNTELEADFVFATVQTLSRDDHLKKFTKDCFDYIVIDETHRASANSYQKILDHFTPSFLLGMTATPERTDNSDVFKIFDHNIAYEIRLQQALEMDILVPFHYYGVTDLTVDGEVIDDTSSINILTKEERVKHILHYIDRYGSDNGEVRGLVFCSELNECRALAEAFNNNGYRSLALTGADSETARDDAIERLESSDQTSKLDYIFSVGIFNEGIDIPAVNQVVMLRPTESSIIFVQQLGRGLRKADNKEYLTVIDFIGNYKNNFMVPIALYGDRSYNKDTLRRLVSGDDCFLPGSSTISFDKIAKERIYQSIDITNLKAKRDLVKDYNLLKFKLGHMPMMMDFVHYGSRDPFGYVEYGVFQD</sequence>
<dbReference type="CDD" id="cd18799">
    <property type="entry name" value="SF2_C_EcoAI-like"/>
    <property type="match status" value="1"/>
</dbReference>
<name>F9S6M7_9VIBR</name>
<evidence type="ECO:0000313" key="3">
    <source>
        <dbReference type="EMBL" id="EGU32651.1"/>
    </source>
</evidence>
<dbReference type="OrthoDB" id="9804086at2"/>
<dbReference type="RefSeq" id="WP_006714139.1">
    <property type="nucleotide sequence ID" value="NZ_AFWF01000271.1"/>
</dbReference>
<dbReference type="GO" id="GO:0005829">
    <property type="term" value="C:cytosol"/>
    <property type="evidence" value="ECO:0007669"/>
    <property type="project" value="TreeGrafter"/>
</dbReference>
<dbReference type="GO" id="GO:0005524">
    <property type="term" value="F:ATP binding"/>
    <property type="evidence" value="ECO:0007669"/>
    <property type="project" value="InterPro"/>
</dbReference>
<evidence type="ECO:0000259" key="1">
    <source>
        <dbReference type="PROSITE" id="PS51192"/>
    </source>
</evidence>
<reference evidence="3 4" key="1">
    <citation type="journal article" date="2012" name="Int. J. Syst. Evol. Microbiol.">
        <title>Vibrio caribbeanicus sp. nov., isolated from the marine sponge Scleritoderma cyanea.</title>
        <authorList>
            <person name="Hoffmann M."/>
            <person name="Monday S.R."/>
            <person name="Allard M.W."/>
            <person name="Strain E.A."/>
            <person name="Whittaker P."/>
            <person name="Naum M."/>
            <person name="McCarthy P.J."/>
            <person name="Lopez J.V."/>
            <person name="Fischer M."/>
            <person name="Brown E.W."/>
        </authorList>
    </citation>
    <scope>NUCLEOTIDE SEQUENCE [LARGE SCALE GENOMIC DNA]</scope>
    <source>
        <strain evidence="3 4">ATCC 700023</strain>
    </source>
</reference>
<dbReference type="AlphaFoldDB" id="F9S6M7"/>
<dbReference type="InterPro" id="IPR027417">
    <property type="entry name" value="P-loop_NTPase"/>
</dbReference>
<organism evidence="3 4">
    <name type="scientific">Vibrio ichthyoenteri ATCC 700023</name>
    <dbReference type="NCBI Taxonomy" id="870968"/>
    <lineage>
        <taxon>Bacteria</taxon>
        <taxon>Pseudomonadati</taxon>
        <taxon>Pseudomonadota</taxon>
        <taxon>Gammaproteobacteria</taxon>
        <taxon>Vibrionales</taxon>
        <taxon>Vibrionaceae</taxon>
        <taxon>Vibrio</taxon>
    </lineage>
</organism>
<dbReference type="PANTHER" id="PTHR47396:SF1">
    <property type="entry name" value="ATP-DEPENDENT HELICASE IRC3-RELATED"/>
    <property type="match status" value="1"/>
</dbReference>
<dbReference type="Pfam" id="PF26350">
    <property type="entry name" value="DUF8090"/>
    <property type="match status" value="1"/>
</dbReference>
<protein>
    <submittedName>
        <fullName evidence="3">Type III restriction enzyme, res subunit</fullName>
    </submittedName>
</protein>
<dbReference type="InterPro" id="IPR025202">
    <property type="entry name" value="PLD-like_dom"/>
</dbReference>
<proteinExistence type="predicted"/>
<dbReference type="InterPro" id="IPR006935">
    <property type="entry name" value="Helicase/UvrB_N"/>
</dbReference>
<feature type="non-terminal residue" evidence="3">
    <location>
        <position position="660"/>
    </location>
</feature>
<dbReference type="CDD" id="cd09204">
    <property type="entry name" value="PLDc_N_DEXD_b2"/>
    <property type="match status" value="1"/>
</dbReference>
<dbReference type="SMART" id="SM00490">
    <property type="entry name" value="HELICc"/>
    <property type="match status" value="1"/>
</dbReference>
<keyword evidence="4" id="KW-1185">Reference proteome</keyword>
<dbReference type="GO" id="GO:0016787">
    <property type="term" value="F:hydrolase activity"/>
    <property type="evidence" value="ECO:0007669"/>
    <property type="project" value="InterPro"/>
</dbReference>
<evidence type="ECO:0000259" key="2">
    <source>
        <dbReference type="PROSITE" id="PS51194"/>
    </source>
</evidence>
<feature type="domain" description="Helicase ATP-binding" evidence="1">
    <location>
        <begin position="231"/>
        <end position="382"/>
    </location>
</feature>
<dbReference type="InterPro" id="IPR050742">
    <property type="entry name" value="Helicase_Restrict-Modif_Enz"/>
</dbReference>
<dbReference type="InterPro" id="IPR058403">
    <property type="entry name" value="DUF8090"/>
</dbReference>
<dbReference type="PROSITE" id="PS51192">
    <property type="entry name" value="HELICASE_ATP_BIND_1"/>
    <property type="match status" value="1"/>
</dbReference>
<gene>
    <name evidence="3" type="ORF">VII00023_19980</name>
</gene>
<dbReference type="SUPFAM" id="SSF56024">
    <property type="entry name" value="Phospholipase D/nuclease"/>
    <property type="match status" value="1"/>
</dbReference>
<comment type="caution">
    <text evidence="3">The sequence shown here is derived from an EMBL/GenBank/DDBJ whole genome shotgun (WGS) entry which is preliminary data.</text>
</comment>
<dbReference type="EMBL" id="AFWF01000271">
    <property type="protein sequence ID" value="EGU32651.1"/>
    <property type="molecule type" value="Genomic_DNA"/>
</dbReference>
<evidence type="ECO:0000313" key="4">
    <source>
        <dbReference type="Proteomes" id="UP000004605"/>
    </source>
</evidence>
<dbReference type="SUPFAM" id="SSF52540">
    <property type="entry name" value="P-loop containing nucleoside triphosphate hydrolases"/>
    <property type="match status" value="1"/>
</dbReference>
<dbReference type="SMART" id="SM00487">
    <property type="entry name" value="DEXDc"/>
    <property type="match status" value="1"/>
</dbReference>
<dbReference type="Gene3D" id="3.30.870.10">
    <property type="entry name" value="Endonuclease Chain A"/>
    <property type="match status" value="1"/>
</dbReference>
<dbReference type="InterPro" id="IPR014001">
    <property type="entry name" value="Helicase_ATP-bd"/>
</dbReference>
<dbReference type="Gene3D" id="3.40.50.300">
    <property type="entry name" value="P-loop containing nucleotide triphosphate hydrolases"/>
    <property type="match status" value="2"/>
</dbReference>
<dbReference type="Pfam" id="PF04851">
    <property type="entry name" value="ResIII"/>
    <property type="match status" value="1"/>
</dbReference>
<accession>F9S6M7</accession>